<dbReference type="Proteomes" id="UP000594688">
    <property type="component" value="Chromosome"/>
</dbReference>
<keyword evidence="2" id="KW-0347">Helicase</keyword>
<evidence type="ECO:0000313" key="2">
    <source>
        <dbReference type="EMBL" id="QPJ63761.1"/>
    </source>
</evidence>
<dbReference type="Gene3D" id="1.10.10.10">
    <property type="entry name" value="Winged helix-like DNA-binding domain superfamily/Winged helix DNA-binding domain"/>
    <property type="match status" value="1"/>
</dbReference>
<dbReference type="Pfam" id="PF04326">
    <property type="entry name" value="SLFN_AlbA_2"/>
    <property type="match status" value="1"/>
</dbReference>
<proteinExistence type="predicted"/>
<dbReference type="PANTHER" id="PTHR30595">
    <property type="entry name" value="GLPR-RELATED TRANSCRIPTIONAL REPRESSOR"/>
    <property type="match status" value="1"/>
</dbReference>
<keyword evidence="2" id="KW-0547">Nucleotide-binding</keyword>
<protein>
    <submittedName>
        <fullName evidence="2">ATP-dependent DNA helicase RecG</fullName>
    </submittedName>
</protein>
<dbReference type="EMBL" id="CP048685">
    <property type="protein sequence ID" value="QPJ63761.1"/>
    <property type="molecule type" value="Genomic_DNA"/>
</dbReference>
<dbReference type="KEGG" id="nli:G3M70_08465"/>
<dbReference type="InterPro" id="IPR038461">
    <property type="entry name" value="Schlafen_AlbA_2_dom_sf"/>
</dbReference>
<dbReference type="InterPro" id="IPR007421">
    <property type="entry name" value="Schlafen_AlbA_2_dom"/>
</dbReference>
<evidence type="ECO:0000259" key="1">
    <source>
        <dbReference type="Pfam" id="PF04326"/>
    </source>
</evidence>
<keyword evidence="2" id="KW-0067">ATP-binding</keyword>
<keyword evidence="2" id="KW-0378">Hydrolase</keyword>
<reference evidence="2 3" key="1">
    <citation type="submission" date="2020-02" db="EMBL/GenBank/DDBJ databases">
        <title>Genomic and physiological characterization of two novel Nitrospinaceae genera.</title>
        <authorList>
            <person name="Mueller A.J."/>
            <person name="Jung M.-Y."/>
            <person name="Strachan C.R."/>
            <person name="Herbold C.W."/>
            <person name="Kirkegaard R.H."/>
            <person name="Daims H."/>
        </authorList>
    </citation>
    <scope>NUCLEOTIDE SEQUENCE [LARGE SCALE GENOMIC DNA]</scope>
    <source>
        <strain evidence="2">EB</strain>
    </source>
</reference>
<dbReference type="Gene3D" id="3.30.565.60">
    <property type="match status" value="1"/>
</dbReference>
<name>A0A7T0BZF6_9BACT</name>
<dbReference type="PANTHER" id="PTHR30595:SF6">
    <property type="entry name" value="SCHLAFEN ALBA-2 DOMAIN-CONTAINING PROTEIN"/>
    <property type="match status" value="1"/>
</dbReference>
<feature type="domain" description="Schlafen AlbA-2" evidence="1">
    <location>
        <begin position="2"/>
        <end position="93"/>
    </location>
</feature>
<dbReference type="Pfam" id="PF13749">
    <property type="entry name" value="HATPase_c_4"/>
    <property type="match status" value="1"/>
</dbReference>
<organism evidence="2 3">
    <name type="scientific">Candidatus Nitronauta litoralis</name>
    <dbReference type="NCBI Taxonomy" id="2705533"/>
    <lineage>
        <taxon>Bacteria</taxon>
        <taxon>Pseudomonadati</taxon>
        <taxon>Nitrospinota/Tectimicrobiota group</taxon>
        <taxon>Nitrospinota</taxon>
        <taxon>Nitrospinia</taxon>
        <taxon>Nitrospinales</taxon>
        <taxon>Nitrospinaceae</taxon>
        <taxon>Candidatus Nitronauta</taxon>
    </lineage>
</organism>
<gene>
    <name evidence="2" type="ORF">G3M70_08465</name>
</gene>
<evidence type="ECO:0000313" key="3">
    <source>
        <dbReference type="Proteomes" id="UP000594688"/>
    </source>
</evidence>
<dbReference type="Gene3D" id="3.30.950.30">
    <property type="entry name" value="Schlafen, AAA domain"/>
    <property type="match status" value="1"/>
</dbReference>
<dbReference type="InterPro" id="IPR038475">
    <property type="entry name" value="RecG_C_sf"/>
</dbReference>
<dbReference type="InterPro" id="IPR036388">
    <property type="entry name" value="WH-like_DNA-bd_sf"/>
</dbReference>
<dbReference type="AlphaFoldDB" id="A0A7T0BZF6"/>
<sequence length="425" mass="47947">MAAFANAEGGDLFIGIDDEPRKWRGFDNIESANAHIQVFEELFPLSNDFQYEFLSNDDSVGLVLKVQIAKSRDLKVASDTKVYIRRGAQSLPVTDEERLQSLRRDKGLTSFETELINCPEDVVSNSEHIIEFMLEVVPTGEPASWLKKQMLLSDGKPTVSAILLFSEEPQAILPKRSGLKIYRYKTSNAEGTRETLDFDPLSIEGCIYQQIISSVANTTRIIESVRLQTSDGLIPVNYPHEAIHEILTNAIIHRDYSITDDIHIRIFDNRVEVLSPGTLPGHVTVENILSERFARNPGLVRLINKFPDPPNKDVGEGLNTAFESMRNLKLKPPIIKQAGGYVKVTLKHETLATPEESILQYLMSNKEIANRHAREICFIESENRMKRILQDLVKNGLLEPVPGRTRYTAAYQLTDPGREAAKRYT</sequence>
<accession>A0A7T0BZF6</accession>
<dbReference type="GO" id="GO:0004386">
    <property type="term" value="F:helicase activity"/>
    <property type="evidence" value="ECO:0007669"/>
    <property type="project" value="UniProtKB-KW"/>
</dbReference>